<reference evidence="2" key="1">
    <citation type="submission" date="2019-01" db="EMBL/GenBank/DDBJ databases">
        <title>Cytophagaceae bacterium strain CAR-16.</title>
        <authorList>
            <person name="Chen W.-M."/>
        </authorList>
    </citation>
    <scope>NUCLEOTIDE SEQUENCE [LARGE SCALE GENOMIC DNA]</scope>
    <source>
        <strain evidence="2">CHR27</strain>
    </source>
</reference>
<protein>
    <recommendedName>
        <fullName evidence="3">Sel1 repeat family protein</fullName>
    </recommendedName>
</protein>
<dbReference type="Gene3D" id="1.25.40.10">
    <property type="entry name" value="Tetratricopeptide repeat domain"/>
    <property type="match status" value="1"/>
</dbReference>
<dbReference type="InterPro" id="IPR006597">
    <property type="entry name" value="Sel1-like"/>
</dbReference>
<keyword evidence="2" id="KW-1185">Reference proteome</keyword>
<evidence type="ECO:0008006" key="3">
    <source>
        <dbReference type="Google" id="ProtNLM"/>
    </source>
</evidence>
<dbReference type="RefSeq" id="WP_129405098.1">
    <property type="nucleotide sequence ID" value="NZ_SBKP01000018.1"/>
</dbReference>
<sequence length="100" mass="10573">MANSIKSAQFLIESRLADAARGDAQACYELGIAYSCGTGGVEIDLIEAHKWLNLAALAGSEEGQALRAEVAEEMTAREIAEAQRLARAWLGATSASRYAA</sequence>
<dbReference type="SMART" id="SM00671">
    <property type="entry name" value="SEL1"/>
    <property type="match status" value="1"/>
</dbReference>
<proteinExistence type="predicted"/>
<dbReference type="AlphaFoldDB" id="A0A4Q1KDD1"/>
<name>A0A4Q1KDD1_9SPHN</name>
<dbReference type="EMBL" id="SBKP01000018">
    <property type="protein sequence ID" value="RXR25932.1"/>
    <property type="molecule type" value="Genomic_DNA"/>
</dbReference>
<accession>A0A4Q1KDD1</accession>
<dbReference type="Proteomes" id="UP000290958">
    <property type="component" value="Unassembled WGS sequence"/>
</dbReference>
<comment type="caution">
    <text evidence="1">The sequence shown here is derived from an EMBL/GenBank/DDBJ whole genome shotgun (WGS) entry which is preliminary data.</text>
</comment>
<gene>
    <name evidence="1" type="ORF">EQG66_13615</name>
</gene>
<dbReference type="Pfam" id="PF08238">
    <property type="entry name" value="Sel1"/>
    <property type="match status" value="1"/>
</dbReference>
<dbReference type="InterPro" id="IPR011990">
    <property type="entry name" value="TPR-like_helical_dom_sf"/>
</dbReference>
<evidence type="ECO:0000313" key="1">
    <source>
        <dbReference type="EMBL" id="RXR25932.1"/>
    </source>
</evidence>
<dbReference type="OrthoDB" id="5321503at2"/>
<evidence type="ECO:0000313" key="2">
    <source>
        <dbReference type="Proteomes" id="UP000290958"/>
    </source>
</evidence>
<dbReference type="SUPFAM" id="SSF81901">
    <property type="entry name" value="HCP-like"/>
    <property type="match status" value="1"/>
</dbReference>
<organism evidence="1 2">
    <name type="scientific">Sphingobium fluviale</name>
    <dbReference type="NCBI Taxonomy" id="2506423"/>
    <lineage>
        <taxon>Bacteria</taxon>
        <taxon>Pseudomonadati</taxon>
        <taxon>Pseudomonadota</taxon>
        <taxon>Alphaproteobacteria</taxon>
        <taxon>Sphingomonadales</taxon>
        <taxon>Sphingomonadaceae</taxon>
        <taxon>Sphingobium</taxon>
    </lineage>
</organism>